<keyword evidence="2" id="KW-1185">Reference proteome</keyword>
<dbReference type="EMBL" id="FOXD01000004">
    <property type="protein sequence ID" value="SFP37291.1"/>
    <property type="molecule type" value="Genomic_DNA"/>
</dbReference>
<protein>
    <submittedName>
        <fullName evidence="1">YgiT-type zinc finger domain-containing protein</fullName>
    </submittedName>
</protein>
<dbReference type="NCBIfam" id="TIGR03831">
    <property type="entry name" value="YgiT_finger"/>
    <property type="match status" value="1"/>
</dbReference>
<dbReference type="RefSeq" id="WP_425288555.1">
    <property type="nucleotide sequence ID" value="NZ_FOXD01000004.1"/>
</dbReference>
<accession>A0A1I5PUL1</accession>
<sequence>MLEIPCRCGGHADKRTGDVEHVVGSKNITIKNVPHYYCDTCGSVSYSSDVHVSALLKRACAENLNEVGYNA</sequence>
<dbReference type="InterPro" id="IPR022453">
    <property type="entry name" value="Znf_MqsA-type"/>
</dbReference>
<gene>
    <name evidence="1" type="ORF">SAMN05518683_104222</name>
</gene>
<proteinExistence type="predicted"/>
<dbReference type="AlphaFoldDB" id="A0A1I5PUL1"/>
<organism evidence="1 2">
    <name type="scientific">Salibacterium halotolerans</name>
    <dbReference type="NCBI Taxonomy" id="1884432"/>
    <lineage>
        <taxon>Bacteria</taxon>
        <taxon>Bacillati</taxon>
        <taxon>Bacillota</taxon>
        <taxon>Bacilli</taxon>
        <taxon>Bacillales</taxon>
        <taxon>Bacillaceae</taxon>
    </lineage>
</organism>
<dbReference type="Gene3D" id="3.10.20.860">
    <property type="match status" value="1"/>
</dbReference>
<evidence type="ECO:0000313" key="2">
    <source>
        <dbReference type="Proteomes" id="UP000198892"/>
    </source>
</evidence>
<evidence type="ECO:0000313" key="1">
    <source>
        <dbReference type="EMBL" id="SFP37291.1"/>
    </source>
</evidence>
<dbReference type="Proteomes" id="UP000198892">
    <property type="component" value="Unassembled WGS sequence"/>
</dbReference>
<name>A0A1I5PUL1_9BACI</name>
<reference evidence="2" key="1">
    <citation type="submission" date="2016-10" db="EMBL/GenBank/DDBJ databases">
        <authorList>
            <person name="Varghese N."/>
            <person name="Submissions S."/>
        </authorList>
    </citation>
    <scope>NUCLEOTIDE SEQUENCE [LARGE SCALE GENOMIC DNA]</scope>
    <source>
        <strain evidence="2">S7</strain>
    </source>
</reference>